<sequence>MPPENSMNHTSANQHPGQQAPGLQELAPAPPAGRAAPTSTAGTHPAQEITSAVTAATAAQAAAVAAAAGRDMKNFSDIEINELLGLIPDEYTAEQEAEEAAATAAANAAMALGKGVHHNVTATTLSVPSNILRASSTNATDLKQSRGTKNGNTSIQGKSQDDHIAAQEAQLRSERKRSREKQRRNDVNRQFAELTEVLKNIEREAQEMGRNDDAYGSVSTMMAIAASTGPTNRVDLIARTIVHLERLNRTAKKQRLEISSLQEQLERTKKSGEDMAEKLKDVMFNQQRQFTTSTFPPYPNMTRQPVTAVEGTQAAPAPGVNSVPTTNGLSSLPTSHQQQMPVMMMMMPPPTTQSPNTSSVSTGAPGPATMQHQPQQQFMMVMPHPGSQVSMPMQPVQHMMQTMPTTHQHQHQQQQQQQPQPVVQRQQQVQAPIAQQQIYVQQQQQQQPVGPTTQRCRGKGSSGAGENLAHAA</sequence>
<evidence type="ECO:0000256" key="1">
    <source>
        <dbReference type="SAM" id="Coils"/>
    </source>
</evidence>
<dbReference type="OrthoDB" id="49522at2759"/>
<dbReference type="Proteomes" id="UP000291116">
    <property type="component" value="Unassembled WGS sequence"/>
</dbReference>
<organism evidence="3 4">
    <name type="scientific">Pseudo-nitzschia multistriata</name>
    <dbReference type="NCBI Taxonomy" id="183589"/>
    <lineage>
        <taxon>Eukaryota</taxon>
        <taxon>Sar</taxon>
        <taxon>Stramenopiles</taxon>
        <taxon>Ochrophyta</taxon>
        <taxon>Bacillariophyta</taxon>
        <taxon>Bacillariophyceae</taxon>
        <taxon>Bacillariophycidae</taxon>
        <taxon>Bacillariales</taxon>
        <taxon>Bacillariaceae</taxon>
        <taxon>Pseudo-nitzschia</taxon>
    </lineage>
</organism>
<dbReference type="AlphaFoldDB" id="A0A448ZHY7"/>
<feature type="compositionally biased region" description="Low complexity" evidence="2">
    <location>
        <begin position="353"/>
        <end position="362"/>
    </location>
</feature>
<feature type="region of interest" description="Disordered" evidence="2">
    <location>
        <begin position="314"/>
        <end position="334"/>
    </location>
</feature>
<keyword evidence="4" id="KW-1185">Reference proteome</keyword>
<evidence type="ECO:0000313" key="4">
    <source>
        <dbReference type="Proteomes" id="UP000291116"/>
    </source>
</evidence>
<feature type="region of interest" description="Disordered" evidence="2">
    <location>
        <begin position="348"/>
        <end position="372"/>
    </location>
</feature>
<feature type="compositionally biased region" description="Low complexity" evidence="2">
    <location>
        <begin position="32"/>
        <end position="43"/>
    </location>
</feature>
<feature type="compositionally biased region" description="Low complexity" evidence="2">
    <location>
        <begin position="402"/>
        <end position="454"/>
    </location>
</feature>
<name>A0A448ZHY7_9STRA</name>
<proteinExistence type="predicted"/>
<evidence type="ECO:0000313" key="3">
    <source>
        <dbReference type="EMBL" id="VEU41635.1"/>
    </source>
</evidence>
<feature type="region of interest" description="Disordered" evidence="2">
    <location>
        <begin position="402"/>
        <end position="472"/>
    </location>
</feature>
<feature type="region of interest" description="Disordered" evidence="2">
    <location>
        <begin position="1"/>
        <end position="46"/>
    </location>
</feature>
<reference evidence="3 4" key="1">
    <citation type="submission" date="2019-01" db="EMBL/GenBank/DDBJ databases">
        <authorList>
            <person name="Ferrante I. M."/>
        </authorList>
    </citation>
    <scope>NUCLEOTIDE SEQUENCE [LARGE SCALE GENOMIC DNA]</scope>
    <source>
        <strain evidence="3 4">B856</strain>
    </source>
</reference>
<evidence type="ECO:0008006" key="5">
    <source>
        <dbReference type="Google" id="ProtNLM"/>
    </source>
</evidence>
<feature type="compositionally biased region" description="Polar residues" evidence="2">
    <location>
        <begin position="1"/>
        <end position="17"/>
    </location>
</feature>
<protein>
    <recommendedName>
        <fullName evidence="5">BHLH domain-containing protein</fullName>
    </recommendedName>
</protein>
<dbReference type="EMBL" id="CAACVS010000372">
    <property type="protein sequence ID" value="VEU41635.1"/>
    <property type="molecule type" value="Genomic_DNA"/>
</dbReference>
<feature type="coiled-coil region" evidence="1">
    <location>
        <begin position="244"/>
        <end position="282"/>
    </location>
</feature>
<feature type="compositionally biased region" description="Polar residues" evidence="2">
    <location>
        <begin position="136"/>
        <end position="158"/>
    </location>
</feature>
<gene>
    <name evidence="3" type="ORF">PSNMU_V1.4_AUG-EV-PASAV3_0085660</name>
</gene>
<feature type="compositionally biased region" description="Polar residues" evidence="2">
    <location>
        <begin position="322"/>
        <end position="334"/>
    </location>
</feature>
<feature type="region of interest" description="Disordered" evidence="2">
    <location>
        <begin position="136"/>
        <end position="188"/>
    </location>
</feature>
<evidence type="ECO:0000256" key="2">
    <source>
        <dbReference type="SAM" id="MobiDB-lite"/>
    </source>
</evidence>
<keyword evidence="1" id="KW-0175">Coiled coil</keyword>
<accession>A0A448ZHY7</accession>